<dbReference type="AlphaFoldDB" id="A0A1M6A9U2"/>
<dbReference type="GO" id="GO:0070573">
    <property type="term" value="F:metallodipeptidase activity"/>
    <property type="evidence" value="ECO:0007669"/>
    <property type="project" value="InterPro"/>
</dbReference>
<organism evidence="2 3">
    <name type="scientific">Clostridium cavendishii DSM 21758</name>
    <dbReference type="NCBI Taxonomy" id="1121302"/>
    <lineage>
        <taxon>Bacteria</taxon>
        <taxon>Bacillati</taxon>
        <taxon>Bacillota</taxon>
        <taxon>Clostridia</taxon>
        <taxon>Eubacteriales</taxon>
        <taxon>Clostridiaceae</taxon>
        <taxon>Clostridium</taxon>
    </lineage>
</organism>
<proteinExistence type="predicted"/>
<evidence type="ECO:0000256" key="1">
    <source>
        <dbReference type="SAM" id="Coils"/>
    </source>
</evidence>
<keyword evidence="3" id="KW-1185">Reference proteome</keyword>
<dbReference type="PANTHER" id="PTHR10443:SF12">
    <property type="entry name" value="DIPEPTIDASE"/>
    <property type="match status" value="1"/>
</dbReference>
<dbReference type="InterPro" id="IPR008257">
    <property type="entry name" value="Pept_M19"/>
</dbReference>
<dbReference type="PANTHER" id="PTHR10443">
    <property type="entry name" value="MICROSOMAL DIPEPTIDASE"/>
    <property type="match status" value="1"/>
</dbReference>
<dbReference type="Pfam" id="PF01244">
    <property type="entry name" value="Peptidase_M19"/>
    <property type="match status" value="1"/>
</dbReference>
<dbReference type="GO" id="GO:0006508">
    <property type="term" value="P:proteolysis"/>
    <property type="evidence" value="ECO:0007669"/>
    <property type="project" value="InterPro"/>
</dbReference>
<dbReference type="Gene3D" id="3.20.20.140">
    <property type="entry name" value="Metal-dependent hydrolases"/>
    <property type="match status" value="1"/>
</dbReference>
<feature type="coiled-coil region" evidence="1">
    <location>
        <begin position="57"/>
        <end position="84"/>
    </location>
</feature>
<dbReference type="InterPro" id="IPR032466">
    <property type="entry name" value="Metal_Hydrolase"/>
</dbReference>
<dbReference type="EMBL" id="FQZB01000003">
    <property type="protein sequence ID" value="SHI32923.1"/>
    <property type="molecule type" value="Genomic_DNA"/>
</dbReference>
<dbReference type="RefSeq" id="WP_072984050.1">
    <property type="nucleotide sequence ID" value="NZ_FQZB01000003.1"/>
</dbReference>
<protein>
    <submittedName>
        <fullName evidence="2">Membrane dipeptidase</fullName>
    </submittedName>
</protein>
<dbReference type="CDD" id="cd01301">
    <property type="entry name" value="rDP_like"/>
    <property type="match status" value="1"/>
</dbReference>
<dbReference type="PROSITE" id="PS51365">
    <property type="entry name" value="RENAL_DIPEPTIDASE_2"/>
    <property type="match status" value="1"/>
</dbReference>
<accession>A0A1M6A9U2</accession>
<dbReference type="Proteomes" id="UP000184310">
    <property type="component" value="Unassembled WGS sequence"/>
</dbReference>
<sequence>MQFIDFHCDTASILLEKKDKNILDSDLKVDIKKLKKAGALAQFFALFIEVNNGESYNKKCIDMLNNLEEQINENNDKIEICTNIEEYNKVKNSGKIGAFLTIEEGEAIEGDLKNLRYFKDRGVSLMTLTWNFENKIGYPNCSEKFRDKGLKNFGIEVIEEMNSLGMIIDVSHLSDGGFLDVAKYSKYPFVASHSNARNLCNHSRNLTDDMIRILSNKGGVTGINFCAYFLGNSKVAMISDMVEHIKHIKNIGGIDCIALGSDFDGIDNEVEIKDISEMSSLAHALLKNGFTEAEIDKIFYKNSERIIKDVLK</sequence>
<dbReference type="SUPFAM" id="SSF51556">
    <property type="entry name" value="Metallo-dependent hydrolases"/>
    <property type="match status" value="1"/>
</dbReference>
<dbReference type="STRING" id="1121302.SAMN02745163_00018"/>
<evidence type="ECO:0000313" key="3">
    <source>
        <dbReference type="Proteomes" id="UP000184310"/>
    </source>
</evidence>
<evidence type="ECO:0000313" key="2">
    <source>
        <dbReference type="EMBL" id="SHI32923.1"/>
    </source>
</evidence>
<gene>
    <name evidence="2" type="ORF">SAMN02745163_00018</name>
</gene>
<dbReference type="OrthoDB" id="9804920at2"/>
<reference evidence="2 3" key="1">
    <citation type="submission" date="2016-11" db="EMBL/GenBank/DDBJ databases">
        <authorList>
            <person name="Jaros S."/>
            <person name="Januszkiewicz K."/>
            <person name="Wedrychowicz H."/>
        </authorList>
    </citation>
    <scope>NUCLEOTIDE SEQUENCE [LARGE SCALE GENOMIC DNA]</scope>
    <source>
        <strain evidence="2 3">DSM 21758</strain>
    </source>
</reference>
<name>A0A1M6A9U2_9CLOT</name>
<keyword evidence="1" id="KW-0175">Coiled coil</keyword>